<protein>
    <submittedName>
        <fullName evidence="2">Uncharacterized protein</fullName>
    </submittedName>
</protein>
<feature type="region of interest" description="Disordered" evidence="1">
    <location>
        <begin position="1"/>
        <end position="63"/>
    </location>
</feature>
<accession>A0ABQ8HB02</accession>
<organism evidence="2 3">
    <name type="scientific">Xanthoceras sorbifolium</name>
    <dbReference type="NCBI Taxonomy" id="99658"/>
    <lineage>
        <taxon>Eukaryota</taxon>
        <taxon>Viridiplantae</taxon>
        <taxon>Streptophyta</taxon>
        <taxon>Embryophyta</taxon>
        <taxon>Tracheophyta</taxon>
        <taxon>Spermatophyta</taxon>
        <taxon>Magnoliopsida</taxon>
        <taxon>eudicotyledons</taxon>
        <taxon>Gunneridae</taxon>
        <taxon>Pentapetalae</taxon>
        <taxon>rosids</taxon>
        <taxon>malvids</taxon>
        <taxon>Sapindales</taxon>
        <taxon>Sapindaceae</taxon>
        <taxon>Xanthoceroideae</taxon>
        <taxon>Xanthoceras</taxon>
    </lineage>
</organism>
<gene>
    <name evidence="2" type="ORF">JRO89_XS12G0042900</name>
</gene>
<name>A0ABQ8HB02_9ROSI</name>
<evidence type="ECO:0000256" key="1">
    <source>
        <dbReference type="SAM" id="MobiDB-lite"/>
    </source>
</evidence>
<comment type="caution">
    <text evidence="2">The sequence shown here is derived from an EMBL/GenBank/DDBJ whole genome shotgun (WGS) entry which is preliminary data.</text>
</comment>
<reference evidence="2 3" key="1">
    <citation type="submission" date="2021-02" db="EMBL/GenBank/DDBJ databases">
        <title>Plant Genome Project.</title>
        <authorList>
            <person name="Zhang R.-G."/>
        </authorList>
    </citation>
    <scope>NUCLEOTIDE SEQUENCE [LARGE SCALE GENOMIC DNA]</scope>
    <source>
        <tissue evidence="2">Leaves</tissue>
    </source>
</reference>
<evidence type="ECO:0000313" key="2">
    <source>
        <dbReference type="EMBL" id="KAH7553686.1"/>
    </source>
</evidence>
<dbReference type="EMBL" id="JAFEMO010000012">
    <property type="protein sequence ID" value="KAH7553686.1"/>
    <property type="molecule type" value="Genomic_DNA"/>
</dbReference>
<evidence type="ECO:0000313" key="3">
    <source>
        <dbReference type="Proteomes" id="UP000827721"/>
    </source>
</evidence>
<dbReference type="Proteomes" id="UP000827721">
    <property type="component" value="Unassembled WGS sequence"/>
</dbReference>
<sequence>MSIPEEESSPLATVDDIHRRLLRPPSLHSPIEDAGGRSSSQLKADSTPIILKKREAKQRETTKRKLEDYLDPVLLRAISSEIRGQMKKNCEITNPKPREIQDFEWPVDELKVLVEDSRIDKRNKEAVNLGDDIDLIHEVDGGVADGDGEFYSTPFQRFERTALRRFNG</sequence>
<keyword evidence="3" id="KW-1185">Reference proteome</keyword>
<proteinExistence type="predicted"/>